<dbReference type="OrthoDB" id="2249783at2"/>
<dbReference type="RefSeq" id="WP_045025660.1">
    <property type="nucleotide sequence ID" value="NZ_CP011014.1"/>
</dbReference>
<organism evidence="2 3">
    <name type="scientific">Limosilactobacillus mucosae LM1</name>
    <dbReference type="NCBI Taxonomy" id="1130798"/>
    <lineage>
        <taxon>Bacteria</taxon>
        <taxon>Bacillati</taxon>
        <taxon>Bacillota</taxon>
        <taxon>Bacilli</taxon>
        <taxon>Lactobacillales</taxon>
        <taxon>Lactobacillaceae</taxon>
        <taxon>Limosilactobacillus</taxon>
    </lineage>
</organism>
<dbReference type="Proteomes" id="UP000003645">
    <property type="component" value="Plasmid pLM1"/>
</dbReference>
<dbReference type="EMBL" id="CP011014">
    <property type="protein sequence ID" value="AJT51542.1"/>
    <property type="molecule type" value="Genomic_DNA"/>
</dbReference>
<feature type="region of interest" description="Disordered" evidence="1">
    <location>
        <begin position="1"/>
        <end position="26"/>
    </location>
</feature>
<protein>
    <recommendedName>
        <fullName evidence="4">Gp58-like domain-containing protein</fullName>
    </recommendedName>
</protein>
<feature type="compositionally biased region" description="Polar residues" evidence="1">
    <location>
        <begin position="1468"/>
        <end position="1480"/>
    </location>
</feature>
<sequence>MLSTKLSSTDLDPLKTSIQNQETEIQQTKDSIATKAGKAELDVLSGRVSTAESKIKQQADEISLGVKKSELNGAIDNYQVEGTNRLRDTIDFDIDNGYWKLDQYSINSNTDVHPYDQAHDVSALVLQKTGSAKQDVDFTNEDLGNSFVISMWNKKDAQPQLWYGNTQLTNRQVADIKGDYERSFFTFIPTDANVKTIMFKYDAGTVDQLVIGEPKLELGTKPKAYAPNPNDEHKQIVNTKAELKIASDKIESTVEKQTKTDNNINQLSSRVTQTEQGITATNDLITKTKDGLIKDYTGKINASAKSLSSEFDEKTDEKIGQITDSGENLILNSAFTNETDRKDKWQNISDKVNIVDDGNGLMWAKMSQSGLTTDNPISLTSNYFPIKQGKITVGVDIKSDNTNGLSGAKTLVLQTYNANKQRVDFTELTLENMGLTIQQLADGQSHRGVYRLGNDRSDAVYMTVKAVLPRNGSIYFTNFSAKLSSIDNGGYTPNAEDLKRQILNQKTKIEQNSQQIILKASSTELRDVRTIANGAVSSATNANNNASSAMNTANTANTNATNAASVANTANNKANSATTVANQANSNANQAVTTANSANSKINDIQTQIDQARTDIQSTLTVANNGITAATNLKTTYDNYVQKNDANIKLLGDRITNEVSKITSNGGGRNLLIGTSTATGDVAGGNGDIVKGAFNGYDAVKTNTAWDERMINLQSALGRTNAKAGDWFTLSVYVKADKQINTGSLNIYRALGNGGAEDNDGFLNEIPMQDKPITTQWQQYSWSFQINNVSLQRQNTRVEYNYDTGDNWIYWAGWMLEKGAIAHDWQPAPEDTNSQIEAVSSKIDQTASSITSTVNSTKQDLQGQINSANTKITQTANSITEQLKGYSKTGDMQNYVNTTVKKTADGINAKVSSVESKVNGIKIGGRNYLRDSDKSIFGWAQDLGTMPNEVLSSLAGETITVSVDTEWSNYQHSDSNQNRLGFELSVKGSDGKNYYFGAWKSPTTPSGKERVSTTYTLPANVTFTVGNNGQNGYVGINGTGKVSHAQIEIGNVAKDWQPAPEDTNSAIQTTKADLVQQITDAKNAAIKVSKDSITSEVSDVKTTITQVNNKVDNIQIGGGRNLLRISSFNGNTPNFVDVFNAHWHCGNNTTWTFSSDKPIISDDSQSLQFTPKSNLPNTDNGIWYIAPQVKAGEVYTFGFWGKSTSDGFKMEVESFSDLSTFTMTTAWKYYSGQLKFASDNRNMYFRISDSNSADVGTVTIFHPMLEKGTVAHEWSPSPQDIATDISNVNTKVEQYKTGIDQTATGINLFAQVITGNSSIDVTKSNIGIDPNQIKIASNKIVIDGNTIINGDVISANNIKSGGTIEGVGLTIKNGDHVTTVDDRGFIDYKNNNKTVISDGTFMSNRVSLSGELQTSEKTTVNGATQYQTVSVGNGHLTFALYPFDPTPDIQINTSSSSTSTSSSSTSTDNTDLPDTITMTSDPGVAVAGKELEGVGGKISASYGLPNLKTGTNDMTGLEILGQNISLTARGVADTIDASSIDKSIIDINNNAIKIGVLQNGGRGNASNIFIDNSGINLDTQWLTFDVTNMKVNGNAEFNSAYYTMFKPTGNQDALYVVSQKNSNSTQDYYAQTTLRAGSKYGTYGDSGLTFYWDSVKAFGTFDLRDTHVLGNRNTHFSVETTFDTDGEANMCFTWTSRSDLWNNLKLPMLARADWWTSPWGSCGILFANGSLFYVNNDGHTYKRLN</sequence>
<evidence type="ECO:0000313" key="3">
    <source>
        <dbReference type="Proteomes" id="UP000003645"/>
    </source>
</evidence>
<dbReference type="KEGG" id="lmu:LBLM1_10930"/>
<evidence type="ECO:0000256" key="1">
    <source>
        <dbReference type="SAM" id="MobiDB-lite"/>
    </source>
</evidence>
<reference evidence="2 3" key="1">
    <citation type="journal article" date="2012" name="J. Bacteriol.">
        <title>Genome sequence of Lactobacillus mucosae LM1, isolated from piglet feces.</title>
        <authorList>
            <person name="Lee J.H."/>
            <person name="Valeriano V.D."/>
            <person name="Shin Y.R."/>
            <person name="Chae J.P."/>
            <person name="Kim G.B."/>
            <person name="Ham J.S."/>
            <person name="Chun J."/>
            <person name="Kang D.K."/>
        </authorList>
    </citation>
    <scope>NUCLEOTIDE SEQUENCE [LARGE SCALE GENOMIC DNA]</scope>
    <source>
        <strain evidence="2 3">LM1</strain>
        <plasmid evidence="2">pLM1</plasmid>
    </source>
</reference>
<proteinExistence type="predicted"/>
<accession>A0A0D4CN45</accession>
<evidence type="ECO:0008006" key="4">
    <source>
        <dbReference type="Google" id="ProtNLM"/>
    </source>
</evidence>
<feature type="compositionally biased region" description="Low complexity" evidence="1">
    <location>
        <begin position="1453"/>
        <end position="1467"/>
    </location>
</feature>
<name>A0A0D4CN45_LIMMU</name>
<keyword evidence="3" id="KW-1185">Reference proteome</keyword>
<dbReference type="HOGENOM" id="CLU_239551_0_0_9"/>
<keyword evidence="2" id="KW-0614">Plasmid</keyword>
<dbReference type="Gene3D" id="2.60.120.260">
    <property type="entry name" value="Galactose-binding domain-like"/>
    <property type="match status" value="1"/>
</dbReference>
<evidence type="ECO:0000313" key="2">
    <source>
        <dbReference type="EMBL" id="AJT51542.1"/>
    </source>
</evidence>
<feature type="region of interest" description="Disordered" evidence="1">
    <location>
        <begin position="1449"/>
        <end position="1480"/>
    </location>
</feature>
<gene>
    <name evidence="2" type="ORF">LBLM1_10930</name>
</gene>
<geneLocation type="plasmid" evidence="2 3">
    <name>pLM1</name>
</geneLocation>